<evidence type="ECO:0000256" key="3">
    <source>
        <dbReference type="ARBA" id="ARBA00022840"/>
    </source>
</evidence>
<feature type="compositionally biased region" description="Gly residues" evidence="5">
    <location>
        <begin position="694"/>
        <end position="709"/>
    </location>
</feature>
<evidence type="ECO:0000313" key="7">
    <source>
        <dbReference type="WBParaSite" id="Gr19_v10_g8511.t1"/>
    </source>
</evidence>
<dbReference type="Gene3D" id="3.30.30.30">
    <property type="match status" value="1"/>
</dbReference>
<feature type="region of interest" description="Disordered" evidence="5">
    <location>
        <begin position="694"/>
        <end position="756"/>
    </location>
</feature>
<dbReference type="InterPro" id="IPR029048">
    <property type="entry name" value="HSP70_C_sf"/>
</dbReference>
<dbReference type="SUPFAM" id="SSF53067">
    <property type="entry name" value="Actin-like ATPase domain"/>
    <property type="match status" value="2"/>
</dbReference>
<sequence length="756" mass="82555">MLFKVKIKNGRASSQELDLASLRELREEKEALQDELQRERKRVRELETEKSRWSPPKKQRQLHGPSNAIGIDLGTTYSRVGVFQHGKVEIIANDQGNRTTPSYVAFTDTERLIGDAAKNQVAMNPANTVFDVKRLIGRKFDDAAVQSDMKDWPFKVVQAECGRPKVQVKVTGEDKTFFPEEISSMVLIKMKETAEAFLRQTVMNAVVTVPAYFNDSQRQATKDAGSIAGLNVLRIINEPTAAAIAYGLDKKGQGERHVLIFHLGGGTFDVSILTIQNNFFDVKSTAGDTHLGGVDFDNRMVNHFVAEFKRKHNKDLSSDPRALCRLRAACESAKRTLSERGDTSIEIDLLFDGIDYHTNVTRACFEELCADLFCRTMELVEKALSDADLNKWRIDDIVLVGGSTRIPKVQKLLSDFFSGKELNKSINPDEVVVRGAAFLAEFLSKSENVHPKLFDVAPLSLGIETPTGGEMDVLIKRNTTIPTSTSRRVTTYSDNQPGVLIQVYEGEHAMTKDNNLLGKFELSGIPPAPRGVPQIDVSFDIGANGILHVSAQDKSTKNKITITSDKGRLSKEEIERMVQEAEEEERKRVLSVWSGAALRSFSPKKPVTAVTLVDLCCSFTKRAILSNEIGADDFKKVFDKCQEVLFWVRVNQAAGKEEFEHQKKELEAVCNPIFTKLEEDALKSFSFARGAGSSGAGGEAGSSGAGGEAGSSEAGGEAGSSGAGGEAGSSGAGGAGGPTIEEVGEDVDQARSPDIH</sequence>
<accession>A0A914I9F8</accession>
<evidence type="ECO:0000256" key="2">
    <source>
        <dbReference type="ARBA" id="ARBA00022741"/>
    </source>
</evidence>
<feature type="region of interest" description="Disordered" evidence="5">
    <location>
        <begin position="35"/>
        <end position="66"/>
    </location>
</feature>
<feature type="compositionally biased region" description="Basic and acidic residues" evidence="5">
    <location>
        <begin position="35"/>
        <end position="52"/>
    </location>
</feature>
<protein>
    <submittedName>
        <fullName evidence="7">Heat shock protein 70</fullName>
    </submittedName>
</protein>
<dbReference type="FunFam" id="2.60.34.10:FF:000002">
    <property type="entry name" value="Heat shock 70 kDa"/>
    <property type="match status" value="1"/>
</dbReference>
<dbReference type="FunFam" id="3.90.640.10:FF:000002">
    <property type="entry name" value="Heat shock 70 kDa"/>
    <property type="match status" value="1"/>
</dbReference>
<dbReference type="Gene3D" id="3.30.420.40">
    <property type="match status" value="2"/>
</dbReference>
<dbReference type="Proteomes" id="UP000887572">
    <property type="component" value="Unplaced"/>
</dbReference>
<evidence type="ECO:0000256" key="4">
    <source>
        <dbReference type="RuleBase" id="RU003322"/>
    </source>
</evidence>
<dbReference type="InterPro" id="IPR013126">
    <property type="entry name" value="Hsp_70_fam"/>
</dbReference>
<dbReference type="InterPro" id="IPR018181">
    <property type="entry name" value="Heat_shock_70_CS"/>
</dbReference>
<dbReference type="Gene3D" id="3.90.640.10">
    <property type="entry name" value="Actin, Chain A, domain 4"/>
    <property type="match status" value="1"/>
</dbReference>
<reference evidence="7" key="1">
    <citation type="submission" date="2022-11" db="UniProtKB">
        <authorList>
            <consortium name="WormBaseParasite"/>
        </authorList>
    </citation>
    <scope>IDENTIFICATION</scope>
</reference>
<evidence type="ECO:0000256" key="5">
    <source>
        <dbReference type="SAM" id="MobiDB-lite"/>
    </source>
</evidence>
<dbReference type="PROSITE" id="PS01036">
    <property type="entry name" value="HSP70_3"/>
    <property type="match status" value="1"/>
</dbReference>
<dbReference type="PRINTS" id="PR00301">
    <property type="entry name" value="HEATSHOCK70"/>
</dbReference>
<dbReference type="GO" id="GO:0005524">
    <property type="term" value="F:ATP binding"/>
    <property type="evidence" value="ECO:0007669"/>
    <property type="project" value="UniProtKB-KW"/>
</dbReference>
<proteinExistence type="inferred from homology"/>
<dbReference type="GO" id="GO:0140662">
    <property type="term" value="F:ATP-dependent protein folding chaperone"/>
    <property type="evidence" value="ECO:0007669"/>
    <property type="project" value="InterPro"/>
</dbReference>
<dbReference type="FunFam" id="3.30.30.30:FF:000001">
    <property type="entry name" value="heat shock 70 kDa protein-like"/>
    <property type="match status" value="1"/>
</dbReference>
<comment type="similarity">
    <text evidence="1 4">Belongs to the heat shock protein 70 family.</text>
</comment>
<dbReference type="Pfam" id="PF00012">
    <property type="entry name" value="HSP70"/>
    <property type="match status" value="1"/>
</dbReference>
<evidence type="ECO:0000256" key="1">
    <source>
        <dbReference type="ARBA" id="ARBA00007381"/>
    </source>
</evidence>
<feature type="compositionally biased region" description="Gly residues" evidence="5">
    <location>
        <begin position="716"/>
        <end position="737"/>
    </location>
</feature>
<dbReference type="SUPFAM" id="SSF100920">
    <property type="entry name" value="Heat shock protein 70kD (HSP70), peptide-binding domain"/>
    <property type="match status" value="1"/>
</dbReference>
<keyword evidence="6" id="KW-1185">Reference proteome</keyword>
<dbReference type="WBParaSite" id="Gr19_v10_g8511.t1">
    <property type="protein sequence ID" value="Gr19_v10_g8511.t1"/>
    <property type="gene ID" value="Gr19_v10_g8511"/>
</dbReference>
<dbReference type="InterPro" id="IPR029047">
    <property type="entry name" value="HSP70_peptide-bd_sf"/>
</dbReference>
<keyword evidence="3 4" id="KW-0067">ATP-binding</keyword>
<dbReference type="PROSITE" id="PS00297">
    <property type="entry name" value="HSP70_1"/>
    <property type="match status" value="1"/>
</dbReference>
<dbReference type="NCBIfam" id="NF001413">
    <property type="entry name" value="PRK00290.1"/>
    <property type="match status" value="1"/>
</dbReference>
<dbReference type="GO" id="GO:0006950">
    <property type="term" value="P:response to stress"/>
    <property type="evidence" value="ECO:0007669"/>
    <property type="project" value="UniProtKB-ARBA"/>
</dbReference>
<dbReference type="AlphaFoldDB" id="A0A914I9F8"/>
<organism evidence="6 7">
    <name type="scientific">Globodera rostochiensis</name>
    <name type="common">Golden nematode worm</name>
    <name type="synonym">Heterodera rostochiensis</name>
    <dbReference type="NCBI Taxonomy" id="31243"/>
    <lineage>
        <taxon>Eukaryota</taxon>
        <taxon>Metazoa</taxon>
        <taxon>Ecdysozoa</taxon>
        <taxon>Nematoda</taxon>
        <taxon>Chromadorea</taxon>
        <taxon>Rhabditida</taxon>
        <taxon>Tylenchina</taxon>
        <taxon>Tylenchomorpha</taxon>
        <taxon>Tylenchoidea</taxon>
        <taxon>Heteroderidae</taxon>
        <taxon>Heteroderinae</taxon>
        <taxon>Globodera</taxon>
    </lineage>
</organism>
<keyword evidence="2 4" id="KW-0547">Nucleotide-binding</keyword>
<evidence type="ECO:0000313" key="6">
    <source>
        <dbReference type="Proteomes" id="UP000887572"/>
    </source>
</evidence>
<dbReference type="FunFam" id="3.30.420.40:FF:000026">
    <property type="entry name" value="Heat shock protein 70"/>
    <property type="match status" value="1"/>
</dbReference>
<dbReference type="SUPFAM" id="SSF100934">
    <property type="entry name" value="Heat shock protein 70kD (HSP70), C-terminal subdomain"/>
    <property type="match status" value="1"/>
</dbReference>
<dbReference type="Gene3D" id="2.60.34.10">
    <property type="entry name" value="Substrate Binding Domain Of DNAk, Chain A, domain 1"/>
    <property type="match status" value="1"/>
</dbReference>
<name>A0A914I9F8_GLORO</name>
<dbReference type="InterPro" id="IPR043129">
    <property type="entry name" value="ATPase_NBD"/>
</dbReference>
<dbReference type="Gene3D" id="1.20.1270.10">
    <property type="match status" value="1"/>
</dbReference>
<dbReference type="PANTHER" id="PTHR19375">
    <property type="entry name" value="HEAT SHOCK PROTEIN 70KDA"/>
    <property type="match status" value="1"/>
</dbReference>